<dbReference type="EMBL" id="JARK01001515">
    <property type="protein sequence ID" value="EYB93731.1"/>
    <property type="molecule type" value="Genomic_DNA"/>
</dbReference>
<name>A0A016STJ9_9BILA</name>
<accession>A0A016STJ9</accession>
<dbReference type="AlphaFoldDB" id="A0A016STJ9"/>
<comment type="caution">
    <text evidence="1">The sequence shown here is derived from an EMBL/GenBank/DDBJ whole genome shotgun (WGS) entry which is preliminary data.</text>
</comment>
<organism evidence="1 2">
    <name type="scientific">Ancylostoma ceylanicum</name>
    <dbReference type="NCBI Taxonomy" id="53326"/>
    <lineage>
        <taxon>Eukaryota</taxon>
        <taxon>Metazoa</taxon>
        <taxon>Ecdysozoa</taxon>
        <taxon>Nematoda</taxon>
        <taxon>Chromadorea</taxon>
        <taxon>Rhabditida</taxon>
        <taxon>Rhabditina</taxon>
        <taxon>Rhabditomorpha</taxon>
        <taxon>Strongyloidea</taxon>
        <taxon>Ancylostomatidae</taxon>
        <taxon>Ancylostomatinae</taxon>
        <taxon>Ancylostoma</taxon>
    </lineage>
</organism>
<evidence type="ECO:0000313" key="2">
    <source>
        <dbReference type="Proteomes" id="UP000024635"/>
    </source>
</evidence>
<reference evidence="2" key="1">
    <citation type="journal article" date="2015" name="Nat. Genet.">
        <title>The genome and transcriptome of the zoonotic hookworm Ancylostoma ceylanicum identify infection-specific gene families.</title>
        <authorList>
            <person name="Schwarz E.M."/>
            <person name="Hu Y."/>
            <person name="Antoshechkin I."/>
            <person name="Miller M.M."/>
            <person name="Sternberg P.W."/>
            <person name="Aroian R.V."/>
        </authorList>
    </citation>
    <scope>NUCLEOTIDE SEQUENCE</scope>
    <source>
        <strain evidence="2">HY135</strain>
    </source>
</reference>
<proteinExistence type="predicted"/>
<sequence length="84" mass="9655">MYDTLHNDRTNLITSETCSIQSSVATCFRLFLSSGCRPKAWRLLAKLRVCYFARCRQALGRQLVDEKERASCQQALGRASFRSY</sequence>
<evidence type="ECO:0000313" key="1">
    <source>
        <dbReference type="EMBL" id="EYB93731.1"/>
    </source>
</evidence>
<keyword evidence="2" id="KW-1185">Reference proteome</keyword>
<protein>
    <submittedName>
        <fullName evidence="1">Uncharacterized protein</fullName>
    </submittedName>
</protein>
<gene>
    <name evidence="1" type="primary">Acey_s0179.g718</name>
    <name evidence="1" type="ORF">Y032_0179g718</name>
</gene>
<dbReference type="Proteomes" id="UP000024635">
    <property type="component" value="Unassembled WGS sequence"/>
</dbReference>